<evidence type="ECO:0000256" key="1">
    <source>
        <dbReference type="ARBA" id="ARBA00022448"/>
    </source>
</evidence>
<dbReference type="InterPro" id="IPR027417">
    <property type="entry name" value="P-loop_NTPase"/>
</dbReference>
<evidence type="ECO:0000259" key="4">
    <source>
        <dbReference type="PROSITE" id="PS50893"/>
    </source>
</evidence>
<keyword evidence="6" id="KW-1185">Reference proteome</keyword>
<reference evidence="5 6" key="1">
    <citation type="journal article" date="2022" name="Front. Microbiol.">
        <title>High genomic differentiation and limited gene flow indicate recent cryptic speciation within the genus Laspinema (cyanobacteria).</title>
        <authorList>
            <person name="Stanojkovic A."/>
            <person name="Skoupy S."/>
            <person name="Skaloud P."/>
            <person name="Dvorak P."/>
        </authorList>
    </citation>
    <scope>NUCLEOTIDE SEQUENCE [LARGE SCALE GENOMIC DNA]</scope>
    <source>
        <strain evidence="5 6">D2a</strain>
    </source>
</reference>
<dbReference type="InterPro" id="IPR003593">
    <property type="entry name" value="AAA+_ATPase"/>
</dbReference>
<evidence type="ECO:0000313" key="5">
    <source>
        <dbReference type="EMBL" id="MCT7965856.1"/>
    </source>
</evidence>
<dbReference type="Proteomes" id="UP001525890">
    <property type="component" value="Unassembled WGS sequence"/>
</dbReference>
<evidence type="ECO:0000313" key="6">
    <source>
        <dbReference type="Proteomes" id="UP001525890"/>
    </source>
</evidence>
<name>A0ABT2MQQ6_9CYAN</name>
<dbReference type="PROSITE" id="PS50893">
    <property type="entry name" value="ABC_TRANSPORTER_2"/>
    <property type="match status" value="1"/>
</dbReference>
<dbReference type="RefSeq" id="WP_368005533.1">
    <property type="nucleotide sequence ID" value="NZ_JAMXFF010000006.1"/>
</dbReference>
<dbReference type="SMART" id="SM00382">
    <property type="entry name" value="AAA"/>
    <property type="match status" value="1"/>
</dbReference>
<dbReference type="CDD" id="cd03260">
    <property type="entry name" value="ABC_PstB_phosphate_transporter"/>
    <property type="match status" value="1"/>
</dbReference>
<keyword evidence="1" id="KW-0813">Transport</keyword>
<protein>
    <submittedName>
        <fullName evidence="5">Phosphate ABC transporter ATP-binding protein PstB</fullName>
    </submittedName>
</protein>
<dbReference type="InterPro" id="IPR017871">
    <property type="entry name" value="ABC_transporter-like_CS"/>
</dbReference>
<dbReference type="PROSITE" id="PS00211">
    <property type="entry name" value="ABC_TRANSPORTER_1"/>
    <property type="match status" value="1"/>
</dbReference>
<dbReference type="InterPro" id="IPR005670">
    <property type="entry name" value="PstB-like"/>
</dbReference>
<dbReference type="InterPro" id="IPR003439">
    <property type="entry name" value="ABC_transporter-like_ATP-bd"/>
</dbReference>
<feature type="domain" description="ABC transporter" evidence="4">
    <location>
        <begin position="16"/>
        <end position="253"/>
    </location>
</feature>
<dbReference type="Pfam" id="PF00005">
    <property type="entry name" value="ABC_tran"/>
    <property type="match status" value="1"/>
</dbReference>
<dbReference type="PANTHER" id="PTHR43423:SF1">
    <property type="entry name" value="ABC TRANSPORTER I FAMILY MEMBER 17"/>
    <property type="match status" value="1"/>
</dbReference>
<sequence>MNFTSDYLYPNLSSILTIQNLSVFFDKSQILENINLQIYAYKITAIIGPSGCGKTTLIRCFNRLTELSPNFRRVGNIYMGDREVSKLNPVELRRQVGMVFQKPNPFPKSIYDNIALGLRINGYQGDIDECVEYSLRQVFLWDEVKNNLYRSALTLSGGQQQRLCIARTLALKPDIILMDEPCSALDPISTARIDELLYELKHSYTIVVVTHNMQQASRISDLTAFFNIKTTETGEKIGYLSEYDKTEVIFHHPKQQATQEYVSRRF</sequence>
<accession>A0ABT2MQQ6</accession>
<evidence type="ECO:0000256" key="2">
    <source>
        <dbReference type="ARBA" id="ARBA00022741"/>
    </source>
</evidence>
<comment type="caution">
    <text evidence="5">The sequence shown here is derived from an EMBL/GenBank/DDBJ whole genome shotgun (WGS) entry which is preliminary data.</text>
</comment>
<keyword evidence="3 5" id="KW-0067">ATP-binding</keyword>
<dbReference type="NCBIfam" id="TIGR00972">
    <property type="entry name" value="3a0107s01c2"/>
    <property type="match status" value="1"/>
</dbReference>
<proteinExistence type="predicted"/>
<gene>
    <name evidence="5" type="primary">pstB</name>
    <name evidence="5" type="ORF">NG799_05865</name>
</gene>
<evidence type="ECO:0000256" key="3">
    <source>
        <dbReference type="ARBA" id="ARBA00022840"/>
    </source>
</evidence>
<keyword evidence="2" id="KW-0547">Nucleotide-binding</keyword>
<organism evidence="5 6">
    <name type="scientific">Laspinema palackyanum D2a</name>
    <dbReference type="NCBI Taxonomy" id="2953684"/>
    <lineage>
        <taxon>Bacteria</taxon>
        <taxon>Bacillati</taxon>
        <taxon>Cyanobacteriota</taxon>
        <taxon>Cyanophyceae</taxon>
        <taxon>Oscillatoriophycideae</taxon>
        <taxon>Oscillatoriales</taxon>
        <taxon>Laspinemataceae</taxon>
        <taxon>Laspinema</taxon>
        <taxon>Laspinema palackyanum</taxon>
    </lineage>
</organism>
<dbReference type="GO" id="GO:0005524">
    <property type="term" value="F:ATP binding"/>
    <property type="evidence" value="ECO:0007669"/>
    <property type="project" value="UniProtKB-KW"/>
</dbReference>
<dbReference type="EMBL" id="JAMXFF010000006">
    <property type="protein sequence ID" value="MCT7965856.1"/>
    <property type="molecule type" value="Genomic_DNA"/>
</dbReference>
<dbReference type="PANTHER" id="PTHR43423">
    <property type="entry name" value="ABC TRANSPORTER I FAMILY MEMBER 17"/>
    <property type="match status" value="1"/>
</dbReference>
<dbReference type="SUPFAM" id="SSF52540">
    <property type="entry name" value="P-loop containing nucleoside triphosphate hydrolases"/>
    <property type="match status" value="1"/>
</dbReference>
<dbReference type="Gene3D" id="3.40.50.300">
    <property type="entry name" value="P-loop containing nucleotide triphosphate hydrolases"/>
    <property type="match status" value="1"/>
</dbReference>